<dbReference type="Pfam" id="PF00512">
    <property type="entry name" value="HisKA"/>
    <property type="match status" value="1"/>
</dbReference>
<dbReference type="InterPro" id="IPR004358">
    <property type="entry name" value="Sig_transdc_His_kin-like_C"/>
</dbReference>
<feature type="domain" description="PAC" evidence="8">
    <location>
        <begin position="214"/>
        <end position="267"/>
    </location>
</feature>
<evidence type="ECO:0000313" key="9">
    <source>
        <dbReference type="EMBL" id="SHK74196.1"/>
    </source>
</evidence>
<dbReference type="GO" id="GO:0000155">
    <property type="term" value="F:phosphorelay sensor kinase activity"/>
    <property type="evidence" value="ECO:0007669"/>
    <property type="project" value="InterPro"/>
</dbReference>
<dbReference type="InterPro" id="IPR036890">
    <property type="entry name" value="HATPase_C_sf"/>
</dbReference>
<reference evidence="9 10" key="1">
    <citation type="submission" date="2016-11" db="EMBL/GenBank/DDBJ databases">
        <authorList>
            <person name="Jaros S."/>
            <person name="Januszkiewicz K."/>
            <person name="Wedrychowicz H."/>
        </authorList>
    </citation>
    <scope>NUCLEOTIDE SEQUENCE [LARGE SCALE GENOMIC DNA]</scope>
    <source>
        <strain evidence="9 10">KHT3</strain>
    </source>
</reference>
<evidence type="ECO:0000256" key="3">
    <source>
        <dbReference type="ARBA" id="ARBA00022553"/>
    </source>
</evidence>
<keyword evidence="3" id="KW-0597">Phosphoprotein</keyword>
<keyword evidence="6" id="KW-0902">Two-component regulatory system</keyword>
<evidence type="ECO:0000259" key="7">
    <source>
        <dbReference type="PROSITE" id="PS50109"/>
    </source>
</evidence>
<protein>
    <recommendedName>
        <fullName evidence="2">histidine kinase</fullName>
        <ecNumber evidence="2">2.7.13.3</ecNumber>
    </recommendedName>
</protein>
<dbReference type="InterPro" id="IPR005467">
    <property type="entry name" value="His_kinase_dom"/>
</dbReference>
<dbReference type="Gene3D" id="3.30.565.10">
    <property type="entry name" value="Histidine kinase-like ATPase, C-terminal domain"/>
    <property type="match status" value="1"/>
</dbReference>
<name>A0A1M6UYS2_XYLRU</name>
<dbReference type="Pfam" id="PF13426">
    <property type="entry name" value="PAS_9"/>
    <property type="match status" value="2"/>
</dbReference>
<dbReference type="InterPro" id="IPR000700">
    <property type="entry name" value="PAS-assoc_C"/>
</dbReference>
<comment type="catalytic activity">
    <reaction evidence="1">
        <text>ATP + protein L-histidine = ADP + protein N-phospho-L-histidine.</text>
        <dbReference type="EC" id="2.7.13.3"/>
    </reaction>
</comment>
<accession>A0A1M6UYS2</accession>
<keyword evidence="4" id="KW-0808">Transferase</keyword>
<dbReference type="InterPro" id="IPR003661">
    <property type="entry name" value="HisK_dim/P_dom"/>
</dbReference>
<dbReference type="PROSITE" id="PS50109">
    <property type="entry name" value="HIS_KIN"/>
    <property type="match status" value="1"/>
</dbReference>
<dbReference type="InterPro" id="IPR001610">
    <property type="entry name" value="PAC"/>
</dbReference>
<dbReference type="NCBIfam" id="TIGR00229">
    <property type="entry name" value="sensory_box"/>
    <property type="match status" value="1"/>
</dbReference>
<dbReference type="SUPFAM" id="SSF55874">
    <property type="entry name" value="ATPase domain of HSP90 chaperone/DNA topoisomerase II/histidine kinase"/>
    <property type="match status" value="1"/>
</dbReference>
<feature type="domain" description="PAC" evidence="8">
    <location>
        <begin position="354"/>
        <end position="406"/>
    </location>
</feature>
<evidence type="ECO:0000256" key="5">
    <source>
        <dbReference type="ARBA" id="ARBA00022777"/>
    </source>
</evidence>
<dbReference type="InterPro" id="IPR050736">
    <property type="entry name" value="Sensor_HK_Regulatory"/>
</dbReference>
<dbReference type="CDD" id="cd00075">
    <property type="entry name" value="HATPase"/>
    <property type="match status" value="1"/>
</dbReference>
<dbReference type="SMART" id="SM00086">
    <property type="entry name" value="PAC"/>
    <property type="match status" value="2"/>
</dbReference>
<dbReference type="CDD" id="cd00130">
    <property type="entry name" value="PAS"/>
    <property type="match status" value="1"/>
</dbReference>
<dbReference type="EC" id="2.7.13.3" evidence="2"/>
<evidence type="ECO:0000256" key="4">
    <source>
        <dbReference type="ARBA" id="ARBA00022679"/>
    </source>
</evidence>
<dbReference type="SMART" id="SM00388">
    <property type="entry name" value="HisKA"/>
    <property type="match status" value="1"/>
</dbReference>
<evidence type="ECO:0000256" key="2">
    <source>
        <dbReference type="ARBA" id="ARBA00012438"/>
    </source>
</evidence>
<evidence type="ECO:0000256" key="1">
    <source>
        <dbReference type="ARBA" id="ARBA00000085"/>
    </source>
</evidence>
<dbReference type="InterPro" id="IPR036097">
    <property type="entry name" value="HisK_dim/P_sf"/>
</dbReference>
<dbReference type="PANTHER" id="PTHR43711:SF31">
    <property type="entry name" value="HISTIDINE KINASE"/>
    <property type="match status" value="1"/>
</dbReference>
<dbReference type="SUPFAM" id="SSF55785">
    <property type="entry name" value="PYP-like sensor domain (PAS domain)"/>
    <property type="match status" value="3"/>
</dbReference>
<dbReference type="PANTHER" id="PTHR43711">
    <property type="entry name" value="TWO-COMPONENT HISTIDINE KINASE"/>
    <property type="match status" value="1"/>
</dbReference>
<dbReference type="Proteomes" id="UP000184130">
    <property type="component" value="Unassembled WGS sequence"/>
</dbReference>
<dbReference type="RefSeq" id="WP_081373162.1">
    <property type="nucleotide sequence ID" value="NZ_FRBD01000011.1"/>
</dbReference>
<gene>
    <name evidence="9" type="ORF">SAMN05216463_11114</name>
</gene>
<proteinExistence type="predicted"/>
<dbReference type="CDD" id="cd00082">
    <property type="entry name" value="HisKA"/>
    <property type="match status" value="1"/>
</dbReference>
<dbReference type="SUPFAM" id="SSF47384">
    <property type="entry name" value="Homodimeric domain of signal transducing histidine kinase"/>
    <property type="match status" value="1"/>
</dbReference>
<dbReference type="AlphaFoldDB" id="A0A1M6UYS2"/>
<dbReference type="Pfam" id="PF02518">
    <property type="entry name" value="HATPase_c"/>
    <property type="match status" value="1"/>
</dbReference>
<dbReference type="InterPro" id="IPR035965">
    <property type="entry name" value="PAS-like_dom_sf"/>
</dbReference>
<feature type="domain" description="Histidine kinase" evidence="7">
    <location>
        <begin position="424"/>
        <end position="635"/>
    </location>
</feature>
<dbReference type="OrthoDB" id="1108921at2"/>
<organism evidence="9 10">
    <name type="scientific">Xylanibacter ruminicola</name>
    <name type="common">Prevotella ruminicola</name>
    <dbReference type="NCBI Taxonomy" id="839"/>
    <lineage>
        <taxon>Bacteria</taxon>
        <taxon>Pseudomonadati</taxon>
        <taxon>Bacteroidota</taxon>
        <taxon>Bacteroidia</taxon>
        <taxon>Bacteroidales</taxon>
        <taxon>Prevotellaceae</taxon>
        <taxon>Xylanibacter</taxon>
    </lineage>
</organism>
<evidence type="ECO:0000259" key="8">
    <source>
        <dbReference type="PROSITE" id="PS50113"/>
    </source>
</evidence>
<sequence>MGEEMDTMKQKARLALILKTSKLRLWFFHPATRHYFYLSDTGEYEREYNPAEFAQFFHRDDLDLMRKIIFDVCEGKQEKGKVMIRNRADNDADCRYYNMSISVAHRDANGEPSLIMTIQHDITEERRRQDKVNEMLIRYQTIFNSSLLDMLYYDKDGVLRDINERACTSFNVPSRDMALDGSFLLKNNPFYSQIAIDKMENSNTGSIIDFAKFQSPEYRVDELQLKGKMYYESTINPIRKDDGELEGIYMAGHNITEMVESFHRLQEGVRNLQQGTEHIRQYIANIDYALSVSSVQLVNYYPHSYTFEIINRSNNSKLHMSQLRCIRLATMRFRRTVNSLLNRMDHLTKRGITQAIEIEIRDKKGRQIWLLFHMVPMLNANGEVERYFGMFRDITDMVETEQQLAVETKKAQDTELVKQAFLTNMSYEIRTPLNNIVGYAGLFTTEHDEADEPFFLEQIKQSTGELLLLVNDVLYISRLEANMEEYAYEKTDFAAIFESICRSALSSVNAQVSAEVIQPYTCLEVEIDRAHLQMIIERLCKLSCMLTTSGSIITSYEYHGGELTFHLEDTGTGIPPEVLPHIFDRFARNNQGLMVGSGLDLPITQMLTKQMGGTIDIQSNFRKGTSIWVSIPCTAYTIDKKRDNDGRQ</sequence>
<dbReference type="PROSITE" id="PS50113">
    <property type="entry name" value="PAC"/>
    <property type="match status" value="3"/>
</dbReference>
<evidence type="ECO:0000256" key="6">
    <source>
        <dbReference type="ARBA" id="ARBA00023012"/>
    </source>
</evidence>
<keyword evidence="5" id="KW-0418">Kinase</keyword>
<evidence type="ECO:0000313" key="10">
    <source>
        <dbReference type="Proteomes" id="UP000184130"/>
    </source>
</evidence>
<dbReference type="Gene3D" id="3.30.450.20">
    <property type="entry name" value="PAS domain"/>
    <property type="match status" value="3"/>
</dbReference>
<feature type="domain" description="PAC" evidence="8">
    <location>
        <begin position="78"/>
        <end position="134"/>
    </location>
</feature>
<dbReference type="EMBL" id="FRBD01000011">
    <property type="protein sequence ID" value="SHK74196.1"/>
    <property type="molecule type" value="Genomic_DNA"/>
</dbReference>
<dbReference type="InterPro" id="IPR000014">
    <property type="entry name" value="PAS"/>
</dbReference>
<dbReference type="Gene3D" id="1.10.287.130">
    <property type="match status" value="1"/>
</dbReference>
<dbReference type="PRINTS" id="PR00344">
    <property type="entry name" value="BCTRLSENSOR"/>
</dbReference>
<dbReference type="SMART" id="SM00387">
    <property type="entry name" value="HATPase_c"/>
    <property type="match status" value="1"/>
</dbReference>
<dbReference type="InterPro" id="IPR003594">
    <property type="entry name" value="HATPase_dom"/>
</dbReference>